<reference evidence="3" key="1">
    <citation type="journal article" date="2017" name="Genome Biol.">
        <title>Comparative genomics reveals high biological diversity and specific adaptations in the industrially and medically important fungal genus Aspergillus.</title>
        <authorList>
            <person name="de Vries R.P."/>
            <person name="Riley R."/>
            <person name="Wiebenga A."/>
            <person name="Aguilar-Osorio G."/>
            <person name="Amillis S."/>
            <person name="Uchima C.A."/>
            <person name="Anderluh G."/>
            <person name="Asadollahi M."/>
            <person name="Askin M."/>
            <person name="Barry K."/>
            <person name="Battaglia E."/>
            <person name="Bayram O."/>
            <person name="Benocci T."/>
            <person name="Braus-Stromeyer S.A."/>
            <person name="Caldana C."/>
            <person name="Canovas D."/>
            <person name="Cerqueira G.C."/>
            <person name="Chen F."/>
            <person name="Chen W."/>
            <person name="Choi C."/>
            <person name="Clum A."/>
            <person name="Dos Santos R.A."/>
            <person name="Damasio A.R."/>
            <person name="Diallinas G."/>
            <person name="Emri T."/>
            <person name="Fekete E."/>
            <person name="Flipphi M."/>
            <person name="Freyberg S."/>
            <person name="Gallo A."/>
            <person name="Gournas C."/>
            <person name="Habgood R."/>
            <person name="Hainaut M."/>
            <person name="Harispe M.L."/>
            <person name="Henrissat B."/>
            <person name="Hilden K.S."/>
            <person name="Hope R."/>
            <person name="Hossain A."/>
            <person name="Karabika E."/>
            <person name="Karaffa L."/>
            <person name="Karanyi Z."/>
            <person name="Krasevec N."/>
            <person name="Kuo A."/>
            <person name="Kusch H."/>
            <person name="LaButti K."/>
            <person name="Lagendijk E.L."/>
            <person name="Lapidus A."/>
            <person name="Levasseur A."/>
            <person name="Lindquist E."/>
            <person name="Lipzen A."/>
            <person name="Logrieco A.F."/>
            <person name="MacCabe A."/>
            <person name="Maekelae M.R."/>
            <person name="Malavazi I."/>
            <person name="Melin P."/>
            <person name="Meyer V."/>
            <person name="Mielnichuk N."/>
            <person name="Miskei M."/>
            <person name="Molnar A.P."/>
            <person name="Mule G."/>
            <person name="Ngan C.Y."/>
            <person name="Orejas M."/>
            <person name="Orosz E."/>
            <person name="Ouedraogo J.P."/>
            <person name="Overkamp K.M."/>
            <person name="Park H.-S."/>
            <person name="Perrone G."/>
            <person name="Piumi F."/>
            <person name="Punt P.J."/>
            <person name="Ram A.F."/>
            <person name="Ramon A."/>
            <person name="Rauscher S."/>
            <person name="Record E."/>
            <person name="Riano-Pachon D.M."/>
            <person name="Robert V."/>
            <person name="Roehrig J."/>
            <person name="Ruller R."/>
            <person name="Salamov A."/>
            <person name="Salih N.S."/>
            <person name="Samson R.A."/>
            <person name="Sandor E."/>
            <person name="Sanguinetti M."/>
            <person name="Schuetze T."/>
            <person name="Sepcic K."/>
            <person name="Shelest E."/>
            <person name="Sherlock G."/>
            <person name="Sophianopoulou V."/>
            <person name="Squina F.M."/>
            <person name="Sun H."/>
            <person name="Susca A."/>
            <person name="Todd R.B."/>
            <person name="Tsang A."/>
            <person name="Unkles S.E."/>
            <person name="van de Wiele N."/>
            <person name="van Rossen-Uffink D."/>
            <person name="Oliveira J.V."/>
            <person name="Vesth T.C."/>
            <person name="Visser J."/>
            <person name="Yu J.-H."/>
            <person name="Zhou M."/>
            <person name="Andersen M.R."/>
            <person name="Archer D.B."/>
            <person name="Baker S.E."/>
            <person name="Benoit I."/>
            <person name="Brakhage A.A."/>
            <person name="Braus G.H."/>
            <person name="Fischer R."/>
            <person name="Frisvad J.C."/>
            <person name="Goldman G.H."/>
            <person name="Houbraken J."/>
            <person name="Oakley B."/>
            <person name="Pocsi I."/>
            <person name="Scazzocchio C."/>
            <person name="Seiboth B."/>
            <person name="vanKuyk P.A."/>
            <person name="Wortman J."/>
            <person name="Dyer P.S."/>
            <person name="Grigoriev I.V."/>
        </authorList>
    </citation>
    <scope>NUCLEOTIDE SEQUENCE [LARGE SCALE GENOMIC DNA]</scope>
    <source>
        <strain evidence="3">CBS 101740 / IMI 381727 / IBT 21946</strain>
    </source>
</reference>
<accession>A0A1L9UX36</accession>
<dbReference type="GeneID" id="93576481"/>
<name>A0A1L9UX36_ASPBC</name>
<feature type="region of interest" description="Disordered" evidence="1">
    <location>
        <begin position="476"/>
        <end position="501"/>
    </location>
</feature>
<dbReference type="Proteomes" id="UP000184499">
    <property type="component" value="Unassembled WGS sequence"/>
</dbReference>
<keyword evidence="3" id="KW-1185">Reference proteome</keyword>
<feature type="region of interest" description="Disordered" evidence="1">
    <location>
        <begin position="270"/>
        <end position="312"/>
    </location>
</feature>
<feature type="compositionally biased region" description="Polar residues" evidence="1">
    <location>
        <begin position="301"/>
        <end position="312"/>
    </location>
</feature>
<dbReference type="OMA" id="GTNYYSH"/>
<evidence type="ECO:0000313" key="3">
    <source>
        <dbReference type="Proteomes" id="UP000184499"/>
    </source>
</evidence>
<dbReference type="SUPFAM" id="SSF52047">
    <property type="entry name" value="RNI-like"/>
    <property type="match status" value="1"/>
</dbReference>
<evidence type="ECO:0000313" key="2">
    <source>
        <dbReference type="EMBL" id="OJJ76287.1"/>
    </source>
</evidence>
<dbReference type="STRING" id="767769.A0A1L9UX36"/>
<sequence>MPKKHKKTAFAKPASTAHHTLASSGPRHDHHDRLRSSHASSSSAEQPSVNDLIHHLRRTQASNGPESPFRFVAPRSVHPSLRNLLELPETPPPRPRPGAQRLGIVGSRRLRRTAGPPPPESWLLGGAEDAEEPDVDIGAAERERVIYRFERLPGTSFPPKGSLLDTVLRSMATYWEWHVEYDGPFLGALPNHLKVRLLSYIAIYARDRPLSGLMRGLRPLFEKPRATDGPDLYQGSESEVNRLDLGSAIGRWLSLKQLSAELLVTAKPNTLQRKPKESVPSSWEEEYDEEEEDDTTTDTTPIGSNPTTHLYTPSPTLRFSNLRYLSLAHPKPSTVNWNSLISLLSHLSTITHLSLAHWPIPTVTPNAINARIRHPNHRSLTFSYGGTDTYSASENNWAEAAGLLRRLSRVTYCLKWLDLEGCGDWIPALKWQDNESISAAYTSSGPEWSSSWRDIEYIRLGPGWLPHIDDAELLPENSINQSGSSSSSLSSPTRSLAFSAHAPPPHPALAGRVVGGGVGGDAESSSDLPWDVEVERIKYRRGKELERFRETVQAAKAVQQWVLRLRRERKGKWVQFSFGLEAIEEDALKKLFGKEWMGFLP</sequence>
<dbReference type="VEuPathDB" id="FungiDB:ASPBRDRAFT_38717"/>
<dbReference type="EMBL" id="KV878680">
    <property type="protein sequence ID" value="OJJ76287.1"/>
    <property type="molecule type" value="Genomic_DNA"/>
</dbReference>
<organism evidence="2 3">
    <name type="scientific">Aspergillus brasiliensis (strain CBS 101740 / IMI 381727 / IBT 21946)</name>
    <dbReference type="NCBI Taxonomy" id="767769"/>
    <lineage>
        <taxon>Eukaryota</taxon>
        <taxon>Fungi</taxon>
        <taxon>Dikarya</taxon>
        <taxon>Ascomycota</taxon>
        <taxon>Pezizomycotina</taxon>
        <taxon>Eurotiomycetes</taxon>
        <taxon>Eurotiomycetidae</taxon>
        <taxon>Eurotiales</taxon>
        <taxon>Aspergillaceae</taxon>
        <taxon>Aspergillus</taxon>
        <taxon>Aspergillus subgen. Circumdati</taxon>
    </lineage>
</organism>
<proteinExistence type="predicted"/>
<feature type="compositionally biased region" description="Acidic residues" evidence="1">
    <location>
        <begin position="283"/>
        <end position="296"/>
    </location>
</feature>
<feature type="compositionally biased region" description="Basic and acidic residues" evidence="1">
    <location>
        <begin position="26"/>
        <end position="35"/>
    </location>
</feature>
<evidence type="ECO:0000256" key="1">
    <source>
        <dbReference type="SAM" id="MobiDB-lite"/>
    </source>
</evidence>
<evidence type="ECO:0008006" key="4">
    <source>
        <dbReference type="Google" id="ProtNLM"/>
    </source>
</evidence>
<dbReference type="RefSeq" id="XP_067483534.1">
    <property type="nucleotide sequence ID" value="XM_067623993.1"/>
</dbReference>
<dbReference type="OrthoDB" id="193467at2759"/>
<feature type="compositionally biased region" description="Low complexity" evidence="1">
    <location>
        <begin position="478"/>
        <end position="501"/>
    </location>
</feature>
<dbReference type="AlphaFoldDB" id="A0A1L9UX36"/>
<protein>
    <recommendedName>
        <fullName evidence="4">Tafazzin</fullName>
    </recommendedName>
</protein>
<feature type="region of interest" description="Disordered" evidence="1">
    <location>
        <begin position="1"/>
        <end position="48"/>
    </location>
</feature>
<gene>
    <name evidence="2" type="ORF">ASPBRDRAFT_38717</name>
</gene>